<evidence type="ECO:0000256" key="1">
    <source>
        <dbReference type="SAM" id="Phobius"/>
    </source>
</evidence>
<dbReference type="AlphaFoldDB" id="A0A8S0W067"/>
<sequence>MCTESRTGDFLLCCVYIWIFVVVPFLTPPVATLGLSLVGTGVLAAAGLPHLSAASIAFSSILGGLLFSSTILILYIILLARYVRLMQRISPSGPPIPMIALNILVISTPSISIGASFLLGLQNTGHSVVKEELSAQSVLIALEAALIGCGVFLCAVIIAHLVSCLFIPVQTVPRFLFVNFIGRKEQWRVFLPRPFVRQEVAAVQPMLDAAMTGAKERAVSGGSYQVSLSKTLASSADTAV</sequence>
<evidence type="ECO:0000313" key="2">
    <source>
        <dbReference type="EMBL" id="CAA7269734.1"/>
    </source>
</evidence>
<name>A0A8S0W067_CYCAE</name>
<protein>
    <recommendedName>
        <fullName evidence="4">Transmembrane protein</fullName>
    </recommendedName>
</protein>
<dbReference type="EMBL" id="CACVBS010000079">
    <property type="protein sequence ID" value="CAA7269734.1"/>
    <property type="molecule type" value="Genomic_DNA"/>
</dbReference>
<evidence type="ECO:0008006" key="4">
    <source>
        <dbReference type="Google" id="ProtNLM"/>
    </source>
</evidence>
<feature type="transmembrane region" description="Helical" evidence="1">
    <location>
        <begin position="99"/>
        <end position="119"/>
    </location>
</feature>
<dbReference type="OrthoDB" id="10415139at2759"/>
<reference evidence="2 3" key="1">
    <citation type="submission" date="2020-01" db="EMBL/GenBank/DDBJ databases">
        <authorList>
            <person name="Gupta K D."/>
        </authorList>
    </citation>
    <scope>NUCLEOTIDE SEQUENCE [LARGE SCALE GENOMIC DNA]</scope>
</reference>
<feature type="transmembrane region" description="Helical" evidence="1">
    <location>
        <begin position="51"/>
        <end position="78"/>
    </location>
</feature>
<proteinExistence type="predicted"/>
<gene>
    <name evidence="2" type="ORF">AAE3_LOCUS11988</name>
</gene>
<keyword evidence="1" id="KW-0472">Membrane</keyword>
<feature type="transmembrane region" description="Helical" evidence="1">
    <location>
        <begin position="12"/>
        <end position="31"/>
    </location>
</feature>
<evidence type="ECO:0000313" key="3">
    <source>
        <dbReference type="Proteomes" id="UP000467700"/>
    </source>
</evidence>
<dbReference type="Proteomes" id="UP000467700">
    <property type="component" value="Unassembled WGS sequence"/>
</dbReference>
<comment type="caution">
    <text evidence="2">The sequence shown here is derived from an EMBL/GenBank/DDBJ whole genome shotgun (WGS) entry which is preliminary data.</text>
</comment>
<accession>A0A8S0W067</accession>
<feature type="transmembrane region" description="Helical" evidence="1">
    <location>
        <begin position="139"/>
        <end position="167"/>
    </location>
</feature>
<keyword evidence="1" id="KW-0812">Transmembrane</keyword>
<keyword evidence="1" id="KW-1133">Transmembrane helix</keyword>
<keyword evidence="3" id="KW-1185">Reference proteome</keyword>
<organism evidence="2 3">
    <name type="scientific">Cyclocybe aegerita</name>
    <name type="common">Black poplar mushroom</name>
    <name type="synonym">Agrocybe aegerita</name>
    <dbReference type="NCBI Taxonomy" id="1973307"/>
    <lineage>
        <taxon>Eukaryota</taxon>
        <taxon>Fungi</taxon>
        <taxon>Dikarya</taxon>
        <taxon>Basidiomycota</taxon>
        <taxon>Agaricomycotina</taxon>
        <taxon>Agaricomycetes</taxon>
        <taxon>Agaricomycetidae</taxon>
        <taxon>Agaricales</taxon>
        <taxon>Agaricineae</taxon>
        <taxon>Bolbitiaceae</taxon>
        <taxon>Cyclocybe</taxon>
    </lineage>
</organism>